<keyword evidence="11 20" id="KW-0482">Metalloprotease</keyword>
<dbReference type="GO" id="GO:0003697">
    <property type="term" value="F:single-stranded DNA binding"/>
    <property type="evidence" value="ECO:0007669"/>
    <property type="project" value="InterPro"/>
</dbReference>
<dbReference type="InterPro" id="IPR044245">
    <property type="entry name" value="Spartan"/>
</dbReference>
<keyword evidence="19" id="KW-1185">Reference proteome</keyword>
<dbReference type="InterPro" id="IPR055220">
    <property type="entry name" value="SPRTN_ZBD"/>
</dbReference>
<keyword evidence="5" id="KW-0645">Protease</keyword>
<evidence type="ECO:0000256" key="14">
    <source>
        <dbReference type="ARBA" id="ARBA00023885"/>
    </source>
</evidence>
<dbReference type="Pfam" id="PF22934">
    <property type="entry name" value="SPRTN_ZBD"/>
    <property type="match status" value="1"/>
</dbReference>
<dbReference type="GO" id="GO:0004222">
    <property type="term" value="F:metalloendopeptidase activity"/>
    <property type="evidence" value="ECO:0007669"/>
    <property type="project" value="InterPro"/>
</dbReference>
<dbReference type="GO" id="GO:0005694">
    <property type="term" value="C:chromosome"/>
    <property type="evidence" value="ECO:0007669"/>
    <property type="project" value="UniProtKB-SubCell"/>
</dbReference>
<dbReference type="Pfam" id="PF10263">
    <property type="entry name" value="SprT-like"/>
    <property type="match status" value="1"/>
</dbReference>
<evidence type="ECO:0000256" key="5">
    <source>
        <dbReference type="ARBA" id="ARBA00022670"/>
    </source>
</evidence>
<dbReference type="GO" id="GO:0008270">
    <property type="term" value="F:zinc ion binding"/>
    <property type="evidence" value="ECO:0007669"/>
    <property type="project" value="UniProtKB-KW"/>
</dbReference>
<comment type="subcellular location">
    <subcellularLocation>
        <location evidence="2">Chromosome</location>
    </subcellularLocation>
    <subcellularLocation>
        <location evidence="1">Nucleus</location>
    </subcellularLocation>
</comment>
<feature type="compositionally biased region" description="Low complexity" evidence="17">
    <location>
        <begin position="497"/>
        <end position="533"/>
    </location>
</feature>
<dbReference type="KEGG" id="ipu:108260774"/>
<evidence type="ECO:0000313" key="20">
    <source>
        <dbReference type="RefSeq" id="XP_017316815.2"/>
    </source>
</evidence>
<dbReference type="InterPro" id="IPR006640">
    <property type="entry name" value="SprT-like_domain"/>
</dbReference>
<reference evidence="19" key="1">
    <citation type="journal article" date="2016" name="Nat. Commun.">
        <title>The channel catfish genome sequence provides insights into the evolution of scale formation in teleosts.</title>
        <authorList>
            <person name="Liu Z."/>
            <person name="Liu S."/>
            <person name="Yao J."/>
            <person name="Bao L."/>
            <person name="Zhang J."/>
            <person name="Li Y."/>
            <person name="Jiang C."/>
            <person name="Sun L."/>
            <person name="Wang R."/>
            <person name="Zhang Y."/>
            <person name="Zhou T."/>
            <person name="Zeng Q."/>
            <person name="Fu Q."/>
            <person name="Gao S."/>
            <person name="Li N."/>
            <person name="Koren S."/>
            <person name="Jiang Y."/>
            <person name="Zimin A."/>
            <person name="Xu P."/>
            <person name="Phillippy A.M."/>
            <person name="Geng X."/>
            <person name="Song L."/>
            <person name="Sun F."/>
            <person name="Li C."/>
            <person name="Wang X."/>
            <person name="Chen A."/>
            <person name="Jin Y."/>
            <person name="Yuan Z."/>
            <person name="Yang Y."/>
            <person name="Tan S."/>
            <person name="Peatman E."/>
            <person name="Lu J."/>
            <person name="Qin Z."/>
            <person name="Dunham R."/>
            <person name="Li Z."/>
            <person name="Sonstegard T."/>
            <person name="Feng J."/>
            <person name="Danzmann R.G."/>
            <person name="Schroeder S."/>
            <person name="Scheffler B."/>
            <person name="Duke M.V."/>
            <person name="Ballard L."/>
            <person name="Kucuktas H."/>
            <person name="Kaltenboeck L."/>
            <person name="Liu H."/>
            <person name="Armbruster J."/>
            <person name="Xie Y."/>
            <person name="Kirby M.L."/>
            <person name="Tian Y."/>
            <person name="Flanagan M.E."/>
            <person name="Mu W."/>
            <person name="Waldbieser G.C."/>
        </authorList>
    </citation>
    <scope>NUCLEOTIDE SEQUENCE [LARGE SCALE GENOMIC DNA]</scope>
    <source>
        <strain evidence="19">SDA103</strain>
    </source>
</reference>
<dbReference type="STRING" id="7998.ENSIPUP00000016470"/>
<evidence type="ECO:0000256" key="2">
    <source>
        <dbReference type="ARBA" id="ARBA00004286"/>
    </source>
</evidence>
<evidence type="ECO:0000256" key="10">
    <source>
        <dbReference type="ARBA" id="ARBA00022833"/>
    </source>
</evidence>
<evidence type="ECO:0000256" key="17">
    <source>
        <dbReference type="SAM" id="MobiDB-lite"/>
    </source>
</evidence>
<feature type="compositionally biased region" description="Low complexity" evidence="17">
    <location>
        <begin position="610"/>
        <end position="628"/>
    </location>
</feature>
<evidence type="ECO:0000256" key="8">
    <source>
        <dbReference type="ARBA" id="ARBA00022771"/>
    </source>
</evidence>
<keyword evidence="10" id="KW-0862">Zinc</keyword>
<evidence type="ECO:0000256" key="11">
    <source>
        <dbReference type="ARBA" id="ARBA00023049"/>
    </source>
</evidence>
<dbReference type="OrthoDB" id="5236983at2759"/>
<dbReference type="PROSITE" id="PS51908">
    <property type="entry name" value="ZF_UBZ4"/>
    <property type="match status" value="1"/>
</dbReference>
<feature type="compositionally biased region" description="Polar residues" evidence="17">
    <location>
        <begin position="465"/>
        <end position="478"/>
    </location>
</feature>
<feature type="compositionally biased region" description="Low complexity" evidence="17">
    <location>
        <begin position="678"/>
        <end position="688"/>
    </location>
</feature>
<feature type="region of interest" description="Disordered" evidence="17">
    <location>
        <begin position="305"/>
        <end position="333"/>
    </location>
</feature>
<dbReference type="GO" id="GO:0005634">
    <property type="term" value="C:nucleus"/>
    <property type="evidence" value="ECO:0007669"/>
    <property type="project" value="UniProtKB-SubCell"/>
</dbReference>
<dbReference type="Gene3D" id="3.30.160.60">
    <property type="entry name" value="Classic Zinc Finger"/>
    <property type="match status" value="1"/>
</dbReference>
<gene>
    <name evidence="20" type="primary">sprtn</name>
</gene>
<evidence type="ECO:0000256" key="15">
    <source>
        <dbReference type="ARBA" id="ARBA00030396"/>
    </source>
</evidence>
<dbReference type="GO" id="GO:0031593">
    <property type="term" value="F:polyubiquitin modification-dependent protein binding"/>
    <property type="evidence" value="ECO:0007669"/>
    <property type="project" value="TreeGrafter"/>
</dbReference>
<evidence type="ECO:0000256" key="16">
    <source>
        <dbReference type="PROSITE-ProRule" id="PRU01256"/>
    </source>
</evidence>
<sequence>MADGDFLLALQLQEQFDNEVPASVWSDDTSDGYPLSKKRKVDSSEWSVVSYNRPVQPERPLSIVDESWEMLDPNPDVRAMFLQFNDLFFWGKLSGVEVRWSPRMTLCAGVCSYEGRGGLCSIRLSEPLLKLRPRKDLVETLLHEMIHALLFVTQNNRDRDGHGPEFCKHMNRINQASGTKISVYHSFHDEVDVYRQHWWRCDGPCRTRKPFFGYVKRAMNRAPSARDPWWEDHRRTCGGTYTKIKEPENYGKKGKSEEKKDKNASKKPGDKIKPGSQDIRNVIPFSGRGIVLGGSTQPSAFIQKPAKIQSPSHSPKPLQEPARTSAADHLRSPYSVTTALPKRSVSNHKAFVNINGSPVRVTKANGSLASPKQRTVRDLFQNAIPKSPEKTNPFEPKQDSDSALNRNSAKTSLVSKSAASTSGSAGSPLSKYFGSAKSTGTGIPGQIKGQENGVPGFASGRSESHGSSATGISVSGSATRIKPGNGVPSSDFKYVGSPKSSGTGMPPSSSTSIPPSSSSTHSESQRRSSTSSTDFGSRVPRCSLTRFGSQEDPGTGIPGSSSGSLIKSESGVPKSNSSQKSSGTGTSGAGSSSFRSGAPSSNLKHFGSQRSSGTGAPSSAPSSKSRLSGTPEKSGAFIPASASTSPHKSGTATGGRKRWREDGNSTHIFDYFQRLSHSSASSSSPSSFSREHREEGTGAEVPSAGTSGVGSTLLSSIALTVTCPVCQSKVLESQINQHLDSCLM</sequence>
<dbReference type="FunFam" id="3.30.160.60:FF:000331">
    <property type="entry name" value="E3 ubiquitin-protein ligase RAD18"/>
    <property type="match status" value="1"/>
</dbReference>
<keyword evidence="9" id="KW-0378">Hydrolase</keyword>
<protein>
    <recommendedName>
        <fullName evidence="14">DNA-dependent metalloprotease SPRTN</fullName>
    </recommendedName>
    <alternativeName>
        <fullName evidence="15">Protein with SprT-like domain at the N terminus</fullName>
    </alternativeName>
</protein>
<keyword evidence="12 16" id="KW-0234">DNA repair</keyword>
<feature type="compositionally biased region" description="Basic and acidic residues" evidence="17">
    <location>
        <begin position="243"/>
        <end position="273"/>
    </location>
</feature>
<evidence type="ECO:0000256" key="7">
    <source>
        <dbReference type="ARBA" id="ARBA00022763"/>
    </source>
</evidence>
<evidence type="ECO:0000256" key="13">
    <source>
        <dbReference type="ARBA" id="ARBA00023242"/>
    </source>
</evidence>
<keyword evidence="8 16" id="KW-0863">Zinc-finger</keyword>
<keyword evidence="6" id="KW-0479">Metal-binding</keyword>
<evidence type="ECO:0000256" key="6">
    <source>
        <dbReference type="ARBA" id="ARBA00022723"/>
    </source>
</evidence>
<evidence type="ECO:0000256" key="4">
    <source>
        <dbReference type="ARBA" id="ARBA00022454"/>
    </source>
</evidence>
<dbReference type="PANTHER" id="PTHR21220">
    <property type="entry name" value="DNA-DEPENDENT METALLOPROTEASE SPRTN"/>
    <property type="match status" value="1"/>
</dbReference>
<evidence type="ECO:0000313" key="19">
    <source>
        <dbReference type="Proteomes" id="UP000221080"/>
    </source>
</evidence>
<accession>A0A2D0QH82</accession>
<dbReference type="GO" id="GO:0006508">
    <property type="term" value="P:proteolysis"/>
    <property type="evidence" value="ECO:0007669"/>
    <property type="project" value="UniProtKB-KW"/>
</dbReference>
<reference evidence="20" key="2">
    <citation type="submission" date="2025-08" db="UniProtKB">
        <authorList>
            <consortium name="RefSeq"/>
        </authorList>
    </citation>
    <scope>IDENTIFICATION</scope>
    <source>
        <tissue evidence="20">Blood</tissue>
    </source>
</reference>
<feature type="region of interest" description="Disordered" evidence="17">
    <location>
        <begin position="678"/>
        <end position="707"/>
    </location>
</feature>
<dbReference type="InterPro" id="IPR006642">
    <property type="entry name" value="Rad18_UBZ4"/>
</dbReference>
<proteinExistence type="inferred from homology"/>
<evidence type="ECO:0000259" key="18">
    <source>
        <dbReference type="PROSITE" id="PS51908"/>
    </source>
</evidence>
<dbReference type="SMART" id="SM00731">
    <property type="entry name" value="SprT"/>
    <property type="match status" value="1"/>
</dbReference>
<name>A0A2D0QH82_ICTPU</name>
<feature type="compositionally biased region" description="Low complexity" evidence="17">
    <location>
        <begin position="408"/>
        <end position="430"/>
    </location>
</feature>
<dbReference type="Proteomes" id="UP000221080">
    <property type="component" value="Chromosome 2"/>
</dbReference>
<comment type="similarity">
    <text evidence="3">Belongs to the Spartan family.</text>
</comment>
<evidence type="ECO:0000256" key="9">
    <source>
        <dbReference type="ARBA" id="ARBA00022801"/>
    </source>
</evidence>
<keyword evidence="13" id="KW-0539">Nucleus</keyword>
<feature type="region of interest" description="Disordered" evidence="17">
    <location>
        <begin position="241"/>
        <end position="280"/>
    </location>
</feature>
<organism evidence="19 20">
    <name type="scientific">Ictalurus punctatus</name>
    <name type="common">Channel catfish</name>
    <name type="synonym">Silurus punctatus</name>
    <dbReference type="NCBI Taxonomy" id="7998"/>
    <lineage>
        <taxon>Eukaryota</taxon>
        <taxon>Metazoa</taxon>
        <taxon>Chordata</taxon>
        <taxon>Craniata</taxon>
        <taxon>Vertebrata</taxon>
        <taxon>Euteleostomi</taxon>
        <taxon>Actinopterygii</taxon>
        <taxon>Neopterygii</taxon>
        <taxon>Teleostei</taxon>
        <taxon>Ostariophysi</taxon>
        <taxon>Siluriformes</taxon>
        <taxon>Ictaluridae</taxon>
        <taxon>Ictalurus</taxon>
    </lineage>
</organism>
<dbReference type="PANTHER" id="PTHR21220:SF0">
    <property type="entry name" value="DNA-DEPENDENT METALLOPROTEASE SPRTN"/>
    <property type="match status" value="1"/>
</dbReference>
<feature type="compositionally biased region" description="Polar residues" evidence="17">
    <location>
        <begin position="641"/>
        <end position="651"/>
    </location>
</feature>
<dbReference type="RefSeq" id="XP_017316815.2">
    <property type="nucleotide sequence ID" value="XM_017461326.3"/>
</dbReference>
<feature type="domain" description="UBZ4-type" evidence="18">
    <location>
        <begin position="720"/>
        <end position="744"/>
    </location>
</feature>
<evidence type="ECO:0000256" key="3">
    <source>
        <dbReference type="ARBA" id="ARBA00010724"/>
    </source>
</evidence>
<feature type="compositionally biased region" description="Low complexity" evidence="17">
    <location>
        <begin position="554"/>
        <end position="602"/>
    </location>
</feature>
<dbReference type="AlphaFoldDB" id="A0A2D0QH82"/>
<dbReference type="SMART" id="SM00734">
    <property type="entry name" value="ZnF_Rad18"/>
    <property type="match status" value="1"/>
</dbReference>
<dbReference type="CTD" id="83932"/>
<keyword evidence="4" id="KW-0158">Chromosome</keyword>
<evidence type="ECO:0000256" key="12">
    <source>
        <dbReference type="ARBA" id="ARBA00023204"/>
    </source>
</evidence>
<dbReference type="GeneID" id="108260774"/>
<dbReference type="GO" id="GO:0006281">
    <property type="term" value="P:DNA repair"/>
    <property type="evidence" value="ECO:0007669"/>
    <property type="project" value="UniProtKB-KW"/>
</dbReference>
<keyword evidence="7 16" id="KW-0227">DNA damage</keyword>
<feature type="region of interest" description="Disordered" evidence="17">
    <location>
        <begin position="383"/>
        <end position="662"/>
    </location>
</feature>
<evidence type="ECO:0000256" key="1">
    <source>
        <dbReference type="ARBA" id="ARBA00004123"/>
    </source>
</evidence>